<feature type="non-terminal residue" evidence="9">
    <location>
        <position position="1"/>
    </location>
</feature>
<keyword evidence="4 7" id="KW-1133">Transmembrane helix</keyword>
<dbReference type="InterPro" id="IPR001750">
    <property type="entry name" value="ND/Mrp_TM"/>
</dbReference>
<dbReference type="EMBL" id="CADCTR010001913">
    <property type="protein sequence ID" value="CAA9319392.1"/>
    <property type="molecule type" value="Genomic_DNA"/>
</dbReference>
<feature type="transmembrane region" description="Helical" evidence="7">
    <location>
        <begin position="193"/>
        <end position="212"/>
    </location>
</feature>
<sequence>AYFLVGIWGSERRIPATVKFFVYTFAASIFMLLAIIAIYVLHGANSFSIPDIAADIRSGAFAIDQTVARSLFLGFFAAFAVKMALWPFHSWLPDTYTEAPTAATVILAGVLAKMGGYGLLRFNLQLFPEASQFFAPLIGTLAVIGIIYGAITAFGQQDIKRLVAYSSVSHLGFVILGIFSLRPEGIHGAILQMINHGISTGALFLLIGYIYQRRNSRDIDAFGGLWKVMPVFGFLMLVVVLSSIGLPSLNGFIGEATILFGTTTSGVLGAHFAAFALIGVVLSAVYLMWMFRKVMMGEATEATARMRDLTRLEVGVIAPLLLLIVLIGMYPTPFFAGMNTSVSALSQQFEATPVARIK</sequence>
<feature type="transmembrane region" description="Helical" evidence="7">
    <location>
        <begin position="100"/>
        <end position="120"/>
    </location>
</feature>
<dbReference type="GO" id="GO:0048039">
    <property type="term" value="F:ubiquinone binding"/>
    <property type="evidence" value="ECO:0007669"/>
    <property type="project" value="TreeGrafter"/>
</dbReference>
<dbReference type="EC" id="1.6.5.3" evidence="9"/>
<dbReference type="PANTHER" id="PTHR43507:SF1">
    <property type="entry name" value="NADH-UBIQUINONE OXIDOREDUCTASE CHAIN 4"/>
    <property type="match status" value="1"/>
</dbReference>
<evidence type="ECO:0000256" key="4">
    <source>
        <dbReference type="ARBA" id="ARBA00022989"/>
    </source>
</evidence>
<feature type="transmembrane region" description="Helical" evidence="7">
    <location>
        <begin position="20"/>
        <end position="41"/>
    </location>
</feature>
<dbReference type="GO" id="GO:0008137">
    <property type="term" value="F:NADH dehydrogenase (ubiquinone) activity"/>
    <property type="evidence" value="ECO:0007669"/>
    <property type="project" value="InterPro"/>
</dbReference>
<dbReference type="NCBIfam" id="TIGR01972">
    <property type="entry name" value="NDH_I_M"/>
    <property type="match status" value="1"/>
</dbReference>
<evidence type="ECO:0000256" key="6">
    <source>
        <dbReference type="RuleBase" id="RU000320"/>
    </source>
</evidence>
<keyword evidence="5 7" id="KW-0472">Membrane</keyword>
<keyword evidence="9" id="KW-0560">Oxidoreductase</keyword>
<evidence type="ECO:0000259" key="8">
    <source>
        <dbReference type="Pfam" id="PF00361"/>
    </source>
</evidence>
<dbReference type="AlphaFoldDB" id="A0A6J4L0D5"/>
<protein>
    <submittedName>
        <fullName evidence="9">NADH-ubiquinone oxidoreductase chain M</fullName>
        <ecNumber evidence="9">1.6.5.3</ecNumber>
    </submittedName>
</protein>
<keyword evidence="3 6" id="KW-0812">Transmembrane</keyword>
<dbReference type="PRINTS" id="PR01437">
    <property type="entry name" value="NUOXDRDTASE4"/>
</dbReference>
<accession>A0A6J4L0D5</accession>
<evidence type="ECO:0000256" key="3">
    <source>
        <dbReference type="ARBA" id="ARBA00022692"/>
    </source>
</evidence>
<feature type="transmembrane region" description="Helical" evidence="7">
    <location>
        <begin position="162"/>
        <end position="181"/>
    </location>
</feature>
<dbReference type="GO" id="GO:0012505">
    <property type="term" value="C:endomembrane system"/>
    <property type="evidence" value="ECO:0007669"/>
    <property type="project" value="UniProtKB-SubCell"/>
</dbReference>
<dbReference type="GO" id="GO:0003954">
    <property type="term" value="F:NADH dehydrogenase activity"/>
    <property type="evidence" value="ECO:0007669"/>
    <property type="project" value="TreeGrafter"/>
</dbReference>
<evidence type="ECO:0000313" key="9">
    <source>
        <dbReference type="EMBL" id="CAA9319392.1"/>
    </source>
</evidence>
<feature type="domain" description="NADH:quinone oxidoreductase/Mrp antiporter transmembrane" evidence="8">
    <location>
        <begin position="2"/>
        <end position="273"/>
    </location>
</feature>
<dbReference type="GO" id="GO:0042773">
    <property type="term" value="P:ATP synthesis coupled electron transport"/>
    <property type="evidence" value="ECO:0007669"/>
    <property type="project" value="InterPro"/>
</dbReference>
<proteinExistence type="inferred from homology"/>
<feature type="transmembrane region" description="Helical" evidence="7">
    <location>
        <begin position="132"/>
        <end position="155"/>
    </location>
</feature>
<evidence type="ECO:0000256" key="1">
    <source>
        <dbReference type="ARBA" id="ARBA00004127"/>
    </source>
</evidence>
<dbReference type="GO" id="GO:0016020">
    <property type="term" value="C:membrane"/>
    <property type="evidence" value="ECO:0007669"/>
    <property type="project" value="UniProtKB-SubCell"/>
</dbReference>
<feature type="transmembrane region" description="Helical" evidence="7">
    <location>
        <begin position="266"/>
        <end position="291"/>
    </location>
</feature>
<feature type="transmembrane region" description="Helical" evidence="7">
    <location>
        <begin position="312"/>
        <end position="330"/>
    </location>
</feature>
<evidence type="ECO:0000256" key="2">
    <source>
        <dbReference type="ARBA" id="ARBA00009025"/>
    </source>
</evidence>
<keyword evidence="9" id="KW-0830">Ubiquinone</keyword>
<feature type="transmembrane region" description="Helical" evidence="7">
    <location>
        <begin position="224"/>
        <end position="246"/>
    </location>
</feature>
<organism evidence="9">
    <name type="scientific">uncultured Chloroflexia bacterium</name>
    <dbReference type="NCBI Taxonomy" id="1672391"/>
    <lineage>
        <taxon>Bacteria</taxon>
        <taxon>Bacillati</taxon>
        <taxon>Chloroflexota</taxon>
        <taxon>Chloroflexia</taxon>
        <taxon>environmental samples</taxon>
    </lineage>
</organism>
<dbReference type="InterPro" id="IPR003918">
    <property type="entry name" value="NADH_UbQ_OxRdtase"/>
</dbReference>
<dbReference type="Pfam" id="PF00361">
    <property type="entry name" value="Proton_antipo_M"/>
    <property type="match status" value="1"/>
</dbReference>
<evidence type="ECO:0000256" key="5">
    <source>
        <dbReference type="ARBA" id="ARBA00023136"/>
    </source>
</evidence>
<dbReference type="InterPro" id="IPR010227">
    <property type="entry name" value="NADH_Q_OxRdtase_chainM/4"/>
</dbReference>
<dbReference type="GO" id="GO:0015990">
    <property type="term" value="P:electron transport coupled proton transport"/>
    <property type="evidence" value="ECO:0007669"/>
    <property type="project" value="TreeGrafter"/>
</dbReference>
<comment type="subcellular location">
    <subcellularLocation>
        <location evidence="1">Endomembrane system</location>
        <topology evidence="1">Multi-pass membrane protein</topology>
    </subcellularLocation>
    <subcellularLocation>
        <location evidence="6">Membrane</location>
        <topology evidence="6">Multi-pass membrane protein</topology>
    </subcellularLocation>
</comment>
<name>A0A6J4L0D5_9CHLR</name>
<dbReference type="PANTHER" id="PTHR43507">
    <property type="entry name" value="NADH-UBIQUINONE OXIDOREDUCTASE CHAIN 4"/>
    <property type="match status" value="1"/>
</dbReference>
<evidence type="ECO:0000256" key="7">
    <source>
        <dbReference type="SAM" id="Phobius"/>
    </source>
</evidence>
<gene>
    <name evidence="9" type="ORF">AVDCRST_MAG93-5672</name>
</gene>
<comment type="similarity">
    <text evidence="2">Belongs to the complex I subunit 4 family.</text>
</comment>
<feature type="transmembrane region" description="Helical" evidence="7">
    <location>
        <begin position="67"/>
        <end position="88"/>
    </location>
</feature>
<reference evidence="9" key="1">
    <citation type="submission" date="2020-02" db="EMBL/GenBank/DDBJ databases">
        <authorList>
            <person name="Meier V. D."/>
        </authorList>
    </citation>
    <scope>NUCLEOTIDE SEQUENCE</scope>
    <source>
        <strain evidence="9">AVDCRST_MAG93</strain>
    </source>
</reference>